<dbReference type="InterPro" id="IPR014813">
    <property type="entry name" value="Gnl3_N_dom"/>
</dbReference>
<evidence type="ECO:0000256" key="7">
    <source>
        <dbReference type="SAM" id="Coils"/>
    </source>
</evidence>
<feature type="coiled-coil region" evidence="7">
    <location>
        <begin position="39"/>
        <end position="71"/>
    </location>
</feature>
<accession>A0A914C9Z6</accession>
<protein>
    <recommendedName>
        <fullName evidence="6">Guanine nucleotide-binding protein-like 3 homolog</fullName>
    </recommendedName>
</protein>
<dbReference type="InterPro" id="IPR027417">
    <property type="entry name" value="P-loop_NTPase"/>
</dbReference>
<name>A0A914C9Z6_9BILA</name>
<evidence type="ECO:0000256" key="6">
    <source>
        <dbReference type="ARBA" id="ARBA00069022"/>
    </source>
</evidence>
<evidence type="ECO:0000256" key="5">
    <source>
        <dbReference type="ARBA" id="ARBA00023242"/>
    </source>
</evidence>
<evidence type="ECO:0000256" key="8">
    <source>
        <dbReference type="SAM" id="MobiDB-lite"/>
    </source>
</evidence>
<keyword evidence="5" id="KW-0539">Nucleus</keyword>
<evidence type="ECO:0000259" key="9">
    <source>
        <dbReference type="PROSITE" id="PS51721"/>
    </source>
</evidence>
<dbReference type="Proteomes" id="UP000887540">
    <property type="component" value="Unplaced"/>
</dbReference>
<dbReference type="Pfam" id="PF08701">
    <property type="entry name" value="GN3L_Grn1"/>
    <property type="match status" value="1"/>
</dbReference>
<evidence type="ECO:0000313" key="10">
    <source>
        <dbReference type="Proteomes" id="UP000887540"/>
    </source>
</evidence>
<evidence type="ECO:0000256" key="4">
    <source>
        <dbReference type="ARBA" id="ARBA00023134"/>
    </source>
</evidence>
<dbReference type="SUPFAM" id="SSF52540">
    <property type="entry name" value="P-loop containing nucleoside triphosphate hydrolases"/>
    <property type="match status" value="1"/>
</dbReference>
<evidence type="ECO:0000313" key="11">
    <source>
        <dbReference type="WBParaSite" id="ACRNAN_Path_572.g2149.t1"/>
    </source>
</evidence>
<feature type="domain" description="CP-type G" evidence="9">
    <location>
        <begin position="127"/>
        <end position="305"/>
    </location>
</feature>
<comment type="subcellular location">
    <subcellularLocation>
        <location evidence="1">Nucleus</location>
    </subcellularLocation>
</comment>
<dbReference type="GO" id="GO:0005525">
    <property type="term" value="F:GTP binding"/>
    <property type="evidence" value="ECO:0007669"/>
    <property type="project" value="UniProtKB-KW"/>
</dbReference>
<organism evidence="10 11">
    <name type="scientific">Acrobeloides nanus</name>
    <dbReference type="NCBI Taxonomy" id="290746"/>
    <lineage>
        <taxon>Eukaryota</taxon>
        <taxon>Metazoa</taxon>
        <taxon>Ecdysozoa</taxon>
        <taxon>Nematoda</taxon>
        <taxon>Chromadorea</taxon>
        <taxon>Rhabditida</taxon>
        <taxon>Tylenchina</taxon>
        <taxon>Cephalobomorpha</taxon>
        <taxon>Cephaloboidea</taxon>
        <taxon>Cephalobidae</taxon>
        <taxon>Acrobeloides</taxon>
    </lineage>
</organism>
<reference evidence="11" key="1">
    <citation type="submission" date="2022-11" db="UniProtKB">
        <authorList>
            <consortium name="WormBaseParasite"/>
        </authorList>
    </citation>
    <scope>IDENTIFICATION</scope>
</reference>
<dbReference type="GO" id="GO:0005730">
    <property type="term" value="C:nucleolus"/>
    <property type="evidence" value="ECO:0007669"/>
    <property type="project" value="UniProtKB-ARBA"/>
</dbReference>
<keyword evidence="2" id="KW-0547">Nucleotide-binding</keyword>
<dbReference type="Gene3D" id="3.40.50.300">
    <property type="entry name" value="P-loop containing nucleotide triphosphate hydrolases"/>
    <property type="match status" value="1"/>
</dbReference>
<evidence type="ECO:0000256" key="2">
    <source>
        <dbReference type="ARBA" id="ARBA00022741"/>
    </source>
</evidence>
<keyword evidence="10" id="KW-1185">Reference proteome</keyword>
<dbReference type="Pfam" id="PF01926">
    <property type="entry name" value="MMR_HSR1"/>
    <property type="match status" value="1"/>
</dbReference>
<dbReference type="InterPro" id="IPR006073">
    <property type="entry name" value="GTP-bd"/>
</dbReference>
<dbReference type="CDD" id="cd04178">
    <property type="entry name" value="Nucleostemin_like"/>
    <property type="match status" value="1"/>
</dbReference>
<feature type="region of interest" description="Disordered" evidence="8">
    <location>
        <begin position="462"/>
        <end position="481"/>
    </location>
</feature>
<keyword evidence="3 7" id="KW-0175">Coiled coil</keyword>
<evidence type="ECO:0000256" key="3">
    <source>
        <dbReference type="ARBA" id="ARBA00023054"/>
    </source>
</evidence>
<dbReference type="InterPro" id="IPR050755">
    <property type="entry name" value="TRAFAC_YlqF/YawG_RiboMat"/>
</dbReference>
<dbReference type="InterPro" id="IPR030378">
    <property type="entry name" value="G_CP_dom"/>
</dbReference>
<dbReference type="WBParaSite" id="ACRNAN_Path_572.g2149.t1">
    <property type="protein sequence ID" value="ACRNAN_Path_572.g2149.t1"/>
    <property type="gene ID" value="ACRNAN_Path_572.g2149"/>
</dbReference>
<proteinExistence type="predicted"/>
<dbReference type="Gene3D" id="1.10.1580.10">
    <property type="match status" value="1"/>
</dbReference>
<evidence type="ECO:0000256" key="1">
    <source>
        <dbReference type="ARBA" id="ARBA00004123"/>
    </source>
</evidence>
<dbReference type="FunFam" id="3.40.50.300:FF:000493">
    <property type="entry name" value="Guanine nucleotide-binding protein-like 3-like protein"/>
    <property type="match status" value="1"/>
</dbReference>
<sequence length="562" mass="63521">MAKYCLNKTVCEEKIRKKKEKKSGSKKKAEKPITIPNKCPFKEEILLEAEKRREELKQQQIQRKAEKKLEKKEIGEKRKNVPDIEALRKRLETKDQSEPVSLNQYVVEESEINVNANSSDRSVKSFASEVRKTIETADIVIEVLDARDPLGCRNRSIEKSILESGKRLVLLLNKIDLVPKENIKEWLKYLRSELPTIAFKASTQEQSNKLGRFSYSNLNSQSSKCIGADLVMKLLSNYCRNKDIKTSIRVGIIGYPNVGKSSVINSLKRRRACNTGAMPGVTRQTQEVELDKHIRLIDSPGVVFATKTQFDPVEVALKNAVRIESLADPVSPVIAILRRCSVKTLMIHFNIPEFHDCDQFLSLVARKLGRLKKGGRPDLNAAAKYVLNEWNGGKLRYYTEPPEKENKNEDVALCSTELLTTFSKEFDLDALDENVTSLVEDLPANKMECDTLYDPSKLMNETPEESGMEVDGLSSNKGTTVVTGAEPKKTVRFQGDESSDPVLESFNIDGNVQINRAIKLAVKKNKKKQRKTETRANKLADSMDTVQLVRDDQMDYDFGDLS</sequence>
<dbReference type="InterPro" id="IPR023179">
    <property type="entry name" value="GTP-bd_ortho_bundle_sf"/>
</dbReference>
<dbReference type="AlphaFoldDB" id="A0A914C9Z6"/>
<dbReference type="PANTHER" id="PTHR11089">
    <property type="entry name" value="GTP-BINDING PROTEIN-RELATED"/>
    <property type="match status" value="1"/>
</dbReference>
<dbReference type="PROSITE" id="PS51721">
    <property type="entry name" value="G_CP"/>
    <property type="match status" value="1"/>
</dbReference>
<keyword evidence="4" id="KW-0342">GTP-binding</keyword>
<dbReference type="FunFam" id="1.10.1580.10:FF:000002">
    <property type="entry name" value="Guanine nucleotide-binding protein-like 3 (nucleolar)-like"/>
    <property type="match status" value="1"/>
</dbReference>
<dbReference type="PANTHER" id="PTHR11089:SF30">
    <property type="entry name" value="GUANINE NUCLEOTIDE-BINDING PROTEIN-LIKE 3 HOMOLOG"/>
    <property type="match status" value="1"/>
</dbReference>